<evidence type="ECO:0000256" key="4">
    <source>
        <dbReference type="ARBA" id="ARBA00022884"/>
    </source>
</evidence>
<dbReference type="Proteomes" id="UP001607303">
    <property type="component" value="Unassembled WGS sequence"/>
</dbReference>
<keyword evidence="2" id="KW-0217">Developmental protein</keyword>
<dbReference type="GO" id="GO:0003723">
    <property type="term" value="F:RNA binding"/>
    <property type="evidence" value="ECO:0007669"/>
    <property type="project" value="UniProtKB-KW"/>
</dbReference>
<evidence type="ECO:0000313" key="11">
    <source>
        <dbReference type="Proteomes" id="UP001607303"/>
    </source>
</evidence>
<proteinExistence type="inferred from homology"/>
<dbReference type="Gene3D" id="3.30.420.10">
    <property type="entry name" value="Ribonuclease H-like superfamily/Ribonuclease H"/>
    <property type="match status" value="1"/>
</dbReference>
<gene>
    <name evidence="10" type="ORF">V1477_000221</name>
</gene>
<feature type="compositionally biased region" description="Low complexity" evidence="7">
    <location>
        <begin position="27"/>
        <end position="54"/>
    </location>
</feature>
<dbReference type="Pfam" id="PF02170">
    <property type="entry name" value="PAZ"/>
    <property type="match status" value="1"/>
</dbReference>
<keyword evidence="5" id="KW-0943">RNA-mediated gene silencing</keyword>
<dbReference type="CDD" id="cd02845">
    <property type="entry name" value="PAZ_piwi_like"/>
    <property type="match status" value="1"/>
</dbReference>
<feature type="region of interest" description="Disordered" evidence="7">
    <location>
        <begin position="1"/>
        <end position="136"/>
    </location>
</feature>
<sequence length="913" mass="103564">MQQGRGRGRAKVPPVQSPTSPTGAWVRRPGPGQPQAGPSQPRASPRPSQPRASYPRPPQPRSSPRPSQPGPSQPGPSQPGPSQRAWPRPGQPIQTFARGGRGDGQGYSGGASYESKDTQTGGGGDASIGRGAMRGKRSVPTDIMLVTRPQNLPTKKGSFGTQIKLRANYFRLLSTTNWTLYQYRVDFAPEEDRTATRKSLLKHHKEKLGAYIFDGTVLYTSHRLPENMNLLSKRQFDDEKITITIKFVGDLAKDDHHYLQFFNIIMRKCLEHLKLQLVGRDYYDAETKVVVAQYKLELWPGYFTSIRQHERDILMCAEITHKVMRQDTLLDIWRGCQENGGNVEKTYYEEILGSVVLTDYNNNTYRIMDVDFKLTPNNAFQLKSGESVTYKDYYKNKYNKTIQYNNQPMLVAEGKQKSRNLPDQSERLVYLVPELCRATGLTDRMRANFDLMQALATHTRVSPESRIQKLLMFNRRLCSQPNIVKELKEWNLELEDKLVEIPGRVLPTEKIVFRTGSVSAGVEADWTRELRNKQLIASKPLKNWILVHTGNLKRDCEDFLKNLTKAAGGMGFNIERPRMFPIADDRSSTYSDALEELLSKSIPQLVLCIVTTNRSERYSTIKKKCCVDRPVPSQVVIRKNLIKGLSVATKVAVQMNCKLGGVPWCVEVPLSGLMVVGFDVCHDTNMKERDFGATVATLDKNLTRYISAVSPHSNGEELSNDIASHICKFVTTYRQYNDNKYPDRIVVYRDGVGEGQIHLVYNHEVKEIRRRLAQMYGGEAAVKMAFIIVNKRVNTRIFYNERNPPCGTVVDDVITSPVKYDFFIVSQHVRQGTVTPTSYSVIDDTVGLDADKMQRLTYKLTHMYYNWSGTVRVPAPCQYAHKLAYLICLYPQSYNRVLMIRVLPIDPYKSAGT</sequence>
<dbReference type="InterPro" id="IPR012337">
    <property type="entry name" value="RNaseH-like_sf"/>
</dbReference>
<keyword evidence="4" id="KW-0694">RNA-binding</keyword>
<keyword evidence="11" id="KW-1185">Reference proteome</keyword>
<evidence type="ECO:0000256" key="7">
    <source>
        <dbReference type="SAM" id="MobiDB-lite"/>
    </source>
</evidence>
<comment type="subcellular location">
    <subcellularLocation>
        <location evidence="1">Cytoplasm</location>
    </subcellularLocation>
</comment>
<dbReference type="InterPro" id="IPR003100">
    <property type="entry name" value="PAZ_dom"/>
</dbReference>
<name>A0ABD2D0Z6_VESMC</name>
<reference evidence="10 11" key="1">
    <citation type="journal article" date="2024" name="Ann. Entomol. Soc. Am.">
        <title>Genomic analyses of the southern and eastern yellowjacket wasps (Hymenoptera: Vespidae) reveal evolutionary signatures of social life.</title>
        <authorList>
            <person name="Catto M.A."/>
            <person name="Caine P.B."/>
            <person name="Orr S.E."/>
            <person name="Hunt B.G."/>
            <person name="Goodisman M.A.D."/>
        </authorList>
    </citation>
    <scope>NUCLEOTIDE SEQUENCE [LARGE SCALE GENOMIC DNA]</scope>
    <source>
        <strain evidence="10">232</strain>
        <tissue evidence="10">Head and thorax</tissue>
    </source>
</reference>
<dbReference type="AlphaFoldDB" id="A0ABD2D0Z6"/>
<dbReference type="Gene3D" id="2.170.260.10">
    <property type="entry name" value="paz domain"/>
    <property type="match status" value="1"/>
</dbReference>
<evidence type="ECO:0000256" key="3">
    <source>
        <dbReference type="ARBA" id="ARBA00022490"/>
    </source>
</evidence>
<dbReference type="Pfam" id="PF23278">
    <property type="entry name" value="Piwi_N"/>
    <property type="match status" value="1"/>
</dbReference>
<dbReference type="SUPFAM" id="SSF53098">
    <property type="entry name" value="Ribonuclease H-like"/>
    <property type="match status" value="1"/>
</dbReference>
<evidence type="ECO:0000259" key="8">
    <source>
        <dbReference type="PROSITE" id="PS50821"/>
    </source>
</evidence>
<accession>A0ABD2D0Z6</accession>
<feature type="compositionally biased region" description="Basic residues" evidence="7">
    <location>
        <begin position="1"/>
        <end position="10"/>
    </location>
</feature>
<organism evidence="10 11">
    <name type="scientific">Vespula maculifrons</name>
    <name type="common">Eastern yellow jacket</name>
    <name type="synonym">Wasp</name>
    <dbReference type="NCBI Taxonomy" id="7453"/>
    <lineage>
        <taxon>Eukaryota</taxon>
        <taxon>Metazoa</taxon>
        <taxon>Ecdysozoa</taxon>
        <taxon>Arthropoda</taxon>
        <taxon>Hexapoda</taxon>
        <taxon>Insecta</taxon>
        <taxon>Pterygota</taxon>
        <taxon>Neoptera</taxon>
        <taxon>Endopterygota</taxon>
        <taxon>Hymenoptera</taxon>
        <taxon>Apocrita</taxon>
        <taxon>Aculeata</taxon>
        <taxon>Vespoidea</taxon>
        <taxon>Vespidae</taxon>
        <taxon>Vespinae</taxon>
        <taxon>Vespula</taxon>
    </lineage>
</organism>
<feature type="domain" description="PAZ" evidence="8">
    <location>
        <begin position="328"/>
        <end position="440"/>
    </location>
</feature>
<dbReference type="PANTHER" id="PTHR22891">
    <property type="entry name" value="EUKARYOTIC TRANSLATION INITIATION FACTOR 2C"/>
    <property type="match status" value="1"/>
</dbReference>
<dbReference type="Gene3D" id="3.40.50.2300">
    <property type="match status" value="1"/>
</dbReference>
<feature type="compositionally biased region" description="Pro residues" evidence="7">
    <location>
        <begin position="55"/>
        <end position="79"/>
    </location>
</feature>
<dbReference type="PROSITE" id="PS50822">
    <property type="entry name" value="PIWI"/>
    <property type="match status" value="1"/>
</dbReference>
<dbReference type="CDD" id="cd04658">
    <property type="entry name" value="Piwi_piwi-like_Euk"/>
    <property type="match status" value="1"/>
</dbReference>
<dbReference type="FunFam" id="2.170.260.10:FF:000003">
    <property type="entry name" value="Piwi-like RNA-mediated gene silencing 2"/>
    <property type="match status" value="1"/>
</dbReference>
<comment type="caution">
    <text evidence="10">The sequence shown here is derived from an EMBL/GenBank/DDBJ whole genome shotgun (WGS) entry which is preliminary data.</text>
</comment>
<dbReference type="SUPFAM" id="SSF101690">
    <property type="entry name" value="PAZ domain"/>
    <property type="match status" value="1"/>
</dbReference>
<evidence type="ECO:0000256" key="1">
    <source>
        <dbReference type="ARBA" id="ARBA00004496"/>
    </source>
</evidence>
<dbReference type="EMBL" id="JAYRBN010000007">
    <property type="protein sequence ID" value="KAL2751063.1"/>
    <property type="molecule type" value="Genomic_DNA"/>
</dbReference>
<dbReference type="GO" id="GO:0034587">
    <property type="term" value="P:piRNA processing"/>
    <property type="evidence" value="ECO:0007669"/>
    <property type="project" value="UniProtKB-ARBA"/>
</dbReference>
<dbReference type="InterPro" id="IPR036085">
    <property type="entry name" value="PAZ_dom_sf"/>
</dbReference>
<evidence type="ECO:0000256" key="6">
    <source>
        <dbReference type="ARBA" id="ARBA00038291"/>
    </source>
</evidence>
<dbReference type="InterPro" id="IPR003165">
    <property type="entry name" value="Piwi"/>
</dbReference>
<dbReference type="GO" id="GO:0005737">
    <property type="term" value="C:cytoplasm"/>
    <property type="evidence" value="ECO:0007669"/>
    <property type="project" value="UniProtKB-SubCell"/>
</dbReference>
<evidence type="ECO:0000256" key="5">
    <source>
        <dbReference type="ARBA" id="ARBA00023158"/>
    </source>
</evidence>
<keyword evidence="3" id="KW-0963">Cytoplasm</keyword>
<dbReference type="PROSITE" id="PS50821">
    <property type="entry name" value="PAZ"/>
    <property type="match status" value="1"/>
</dbReference>
<evidence type="ECO:0000256" key="2">
    <source>
        <dbReference type="ARBA" id="ARBA00022473"/>
    </source>
</evidence>
<feature type="domain" description="Piwi" evidence="9">
    <location>
        <begin position="605"/>
        <end position="887"/>
    </location>
</feature>
<comment type="similarity">
    <text evidence="6">Belongs to the argonaute family. Piwi subfamily.</text>
</comment>
<dbReference type="Pfam" id="PF02171">
    <property type="entry name" value="Piwi"/>
    <property type="match status" value="1"/>
</dbReference>
<protein>
    <submittedName>
        <fullName evidence="10">Piwi-like protein Siwi isoform X3</fullName>
    </submittedName>
</protein>
<evidence type="ECO:0000313" key="10">
    <source>
        <dbReference type="EMBL" id="KAL2751063.1"/>
    </source>
</evidence>
<dbReference type="SMART" id="SM00950">
    <property type="entry name" value="Piwi"/>
    <property type="match status" value="1"/>
</dbReference>
<dbReference type="SMART" id="SM00949">
    <property type="entry name" value="PAZ"/>
    <property type="match status" value="1"/>
</dbReference>
<dbReference type="InterPro" id="IPR036397">
    <property type="entry name" value="RNaseH_sf"/>
</dbReference>
<evidence type="ECO:0000259" key="9">
    <source>
        <dbReference type="PROSITE" id="PS50822"/>
    </source>
</evidence>